<dbReference type="GO" id="GO:1990961">
    <property type="term" value="P:xenobiotic detoxification by transmembrane export across the plasma membrane"/>
    <property type="evidence" value="ECO:0007669"/>
    <property type="project" value="InterPro"/>
</dbReference>
<keyword evidence="3 8" id="KW-0813">Transport</keyword>
<feature type="transmembrane region" description="Helical" evidence="8">
    <location>
        <begin position="82"/>
        <end position="103"/>
    </location>
</feature>
<evidence type="ECO:0000256" key="3">
    <source>
        <dbReference type="ARBA" id="ARBA00022448"/>
    </source>
</evidence>
<evidence type="ECO:0000256" key="7">
    <source>
        <dbReference type="ARBA" id="ARBA00023136"/>
    </source>
</evidence>
<dbReference type="InterPro" id="IPR004812">
    <property type="entry name" value="Efflux_drug-R_Bcr/CmlA"/>
</dbReference>
<gene>
    <name evidence="10" type="ORF">V4F39_00230</name>
</gene>
<feature type="transmembrane region" description="Helical" evidence="8">
    <location>
        <begin position="172"/>
        <end position="190"/>
    </location>
</feature>
<dbReference type="PROSITE" id="PS50850">
    <property type="entry name" value="MFS"/>
    <property type="match status" value="1"/>
</dbReference>
<dbReference type="PANTHER" id="PTHR23502">
    <property type="entry name" value="MAJOR FACILITATOR SUPERFAMILY"/>
    <property type="match status" value="1"/>
</dbReference>
<evidence type="ECO:0000256" key="2">
    <source>
        <dbReference type="ARBA" id="ARBA00006236"/>
    </source>
</evidence>
<feature type="transmembrane region" description="Helical" evidence="8">
    <location>
        <begin position="49"/>
        <end position="70"/>
    </location>
</feature>
<accession>A0AAW9PX53</accession>
<evidence type="ECO:0000313" key="10">
    <source>
        <dbReference type="EMBL" id="MEF7612313.1"/>
    </source>
</evidence>
<feature type="transmembrane region" description="Helical" evidence="8">
    <location>
        <begin position="109"/>
        <end position="128"/>
    </location>
</feature>
<dbReference type="RefSeq" id="WP_332287208.1">
    <property type="nucleotide sequence ID" value="NZ_JAZIBG010000001.1"/>
</dbReference>
<feature type="transmembrane region" description="Helical" evidence="8">
    <location>
        <begin position="258"/>
        <end position="278"/>
    </location>
</feature>
<protein>
    <recommendedName>
        <fullName evidence="8">Bcr/CflA family efflux transporter</fullName>
    </recommendedName>
</protein>
<keyword evidence="8" id="KW-0997">Cell inner membrane</keyword>
<comment type="caution">
    <text evidence="8">Lacks conserved residue(s) required for the propagation of feature annotation.</text>
</comment>
<evidence type="ECO:0000313" key="11">
    <source>
        <dbReference type="Proteomes" id="UP001336250"/>
    </source>
</evidence>
<keyword evidence="4" id="KW-1003">Cell membrane</keyword>
<comment type="caution">
    <text evidence="10">The sequence shown here is derived from an EMBL/GenBank/DDBJ whole genome shotgun (WGS) entry which is preliminary data.</text>
</comment>
<dbReference type="InterPro" id="IPR011701">
    <property type="entry name" value="MFS"/>
</dbReference>
<dbReference type="PANTHER" id="PTHR23502:SF132">
    <property type="entry name" value="POLYAMINE TRANSPORTER 2-RELATED"/>
    <property type="match status" value="1"/>
</dbReference>
<keyword evidence="5 8" id="KW-0812">Transmembrane</keyword>
<evidence type="ECO:0000256" key="4">
    <source>
        <dbReference type="ARBA" id="ARBA00022475"/>
    </source>
</evidence>
<dbReference type="NCBIfam" id="TIGR00710">
    <property type="entry name" value="efflux_Bcr_CflA"/>
    <property type="match status" value="1"/>
</dbReference>
<dbReference type="Gene3D" id="1.20.1720.10">
    <property type="entry name" value="Multidrug resistance protein D"/>
    <property type="match status" value="1"/>
</dbReference>
<sequence>MSASPPRTAVLAPLVAATLLALLLGLQPLTTDLYLPALPTLARDLGAGMVSVQLTMSALILSFGVAQLFWGPVADRFGRRPVLRVSLACFAAASIGATLAPAIEVLVAWRIAQGACLAAAVVCARAMVRDLYEPAEGARVMSLALSGLGVIAVTGPVAGGLLTAAFGWRSTLAAVALFVGGVLVFVWRTLPETARSLNPRAMHPGPLSRTVREVGSNPTFVAWTALTASTYGGLFLVLSSSSFVYIEVLGFTAAQYGLALGSGSVAYVLGTFVCRRWLVRHGLTGTVRRGAFFTLAGGVGMAAFAAAGMQAPLAVLLPHWLYTFGHGIHQPCSQTGAVGPFPHAAGVAAALAGFVLALVAFSVGLWLGQAIDGTVRPMAYGLGVWAVLTAAVAWTLVQRHGVLKERR</sequence>
<evidence type="ECO:0000256" key="5">
    <source>
        <dbReference type="ARBA" id="ARBA00022692"/>
    </source>
</evidence>
<dbReference type="GO" id="GO:0005886">
    <property type="term" value="C:plasma membrane"/>
    <property type="evidence" value="ECO:0007669"/>
    <property type="project" value="UniProtKB-SubCell"/>
</dbReference>
<evidence type="ECO:0000256" key="6">
    <source>
        <dbReference type="ARBA" id="ARBA00022989"/>
    </source>
</evidence>
<dbReference type="InterPro" id="IPR020846">
    <property type="entry name" value="MFS_dom"/>
</dbReference>
<dbReference type="EMBL" id="JAZIBG010000001">
    <property type="protein sequence ID" value="MEF7612313.1"/>
    <property type="molecule type" value="Genomic_DNA"/>
</dbReference>
<reference evidence="10 11" key="1">
    <citation type="submission" date="2024-02" db="EMBL/GenBank/DDBJ databases">
        <title>Genome sequence of Aquincola sp. MAHUQ-54.</title>
        <authorList>
            <person name="Huq M.A."/>
        </authorList>
    </citation>
    <scope>NUCLEOTIDE SEQUENCE [LARGE SCALE GENOMIC DNA]</scope>
    <source>
        <strain evidence="10 11">MAHUQ-54</strain>
    </source>
</reference>
<evidence type="ECO:0000259" key="9">
    <source>
        <dbReference type="PROSITE" id="PS50850"/>
    </source>
</evidence>
<dbReference type="Proteomes" id="UP001336250">
    <property type="component" value="Unassembled WGS sequence"/>
</dbReference>
<dbReference type="AlphaFoldDB" id="A0AAW9PX53"/>
<evidence type="ECO:0000256" key="8">
    <source>
        <dbReference type="RuleBase" id="RU365088"/>
    </source>
</evidence>
<dbReference type="GO" id="GO:0042910">
    <property type="term" value="F:xenobiotic transmembrane transporter activity"/>
    <property type="evidence" value="ECO:0007669"/>
    <property type="project" value="InterPro"/>
</dbReference>
<comment type="subcellular location">
    <subcellularLocation>
        <location evidence="8">Cell inner membrane</location>
        <topology evidence="8">Multi-pass membrane protein</topology>
    </subcellularLocation>
    <subcellularLocation>
        <location evidence="1">Cell membrane</location>
        <topology evidence="1">Multi-pass membrane protein</topology>
    </subcellularLocation>
</comment>
<organism evidence="10 11">
    <name type="scientific">Aquincola agrisoli</name>
    <dbReference type="NCBI Taxonomy" id="3119538"/>
    <lineage>
        <taxon>Bacteria</taxon>
        <taxon>Pseudomonadati</taxon>
        <taxon>Pseudomonadota</taxon>
        <taxon>Betaproteobacteria</taxon>
        <taxon>Burkholderiales</taxon>
        <taxon>Sphaerotilaceae</taxon>
        <taxon>Aquincola</taxon>
    </lineage>
</organism>
<feature type="transmembrane region" description="Helical" evidence="8">
    <location>
        <begin position="290"/>
        <end position="311"/>
    </location>
</feature>
<dbReference type="SUPFAM" id="SSF103473">
    <property type="entry name" value="MFS general substrate transporter"/>
    <property type="match status" value="1"/>
</dbReference>
<feature type="transmembrane region" description="Helical" evidence="8">
    <location>
        <begin position="220"/>
        <end position="246"/>
    </location>
</feature>
<dbReference type="Pfam" id="PF07690">
    <property type="entry name" value="MFS_1"/>
    <property type="match status" value="1"/>
</dbReference>
<feature type="transmembrane region" description="Helical" evidence="8">
    <location>
        <begin position="379"/>
        <end position="397"/>
    </location>
</feature>
<keyword evidence="11" id="KW-1185">Reference proteome</keyword>
<feature type="transmembrane region" description="Helical" evidence="8">
    <location>
        <begin position="140"/>
        <end position="166"/>
    </location>
</feature>
<feature type="transmembrane region" description="Helical" evidence="8">
    <location>
        <begin position="344"/>
        <end position="367"/>
    </location>
</feature>
<name>A0AAW9PX53_9BURK</name>
<comment type="similarity">
    <text evidence="2 8">Belongs to the major facilitator superfamily. Bcr/CmlA family.</text>
</comment>
<evidence type="ECO:0000256" key="1">
    <source>
        <dbReference type="ARBA" id="ARBA00004651"/>
    </source>
</evidence>
<keyword evidence="7 8" id="KW-0472">Membrane</keyword>
<proteinExistence type="inferred from homology"/>
<keyword evidence="6 8" id="KW-1133">Transmembrane helix</keyword>
<feature type="domain" description="Major facilitator superfamily (MFS) profile" evidence="9">
    <location>
        <begin position="13"/>
        <end position="407"/>
    </location>
</feature>
<dbReference type="InterPro" id="IPR036259">
    <property type="entry name" value="MFS_trans_sf"/>
</dbReference>